<dbReference type="AlphaFoldDB" id="A0A8H3E5Y8"/>
<reference evidence="1" key="1">
    <citation type="submission" date="2021-01" db="EMBL/GenBank/DDBJ databases">
        <authorList>
            <person name="Kaushik A."/>
        </authorList>
    </citation>
    <scope>NUCLEOTIDE SEQUENCE</scope>
    <source>
        <strain evidence="1">AG5</strain>
    </source>
</reference>
<proteinExistence type="predicted"/>
<sequence>MVSPMNSNAMDAPAPVQKNFRRRPIRAATELVTKSAANLIDIPGLKDSVRAARGIVGALREPARNDLVTQNLIDYLDEILLCAQDDEAEIVEDSEYLEDLRRIKASIVKLKNKTYGTKLACQQDIGRELIKRREDITERALLFSVEGSLCGRRADVRSIELEQRFERILESLTIHQGVLTSVKLQLARQDRQLQLHRCATFGNS</sequence>
<dbReference type="Proteomes" id="UP000663827">
    <property type="component" value="Unassembled WGS sequence"/>
</dbReference>
<evidence type="ECO:0000313" key="2">
    <source>
        <dbReference type="Proteomes" id="UP000663827"/>
    </source>
</evidence>
<accession>A0A8H3E5Y8</accession>
<protein>
    <submittedName>
        <fullName evidence="1">Uncharacterized protein</fullName>
    </submittedName>
</protein>
<feature type="non-terminal residue" evidence="1">
    <location>
        <position position="1"/>
    </location>
</feature>
<organism evidence="1 2">
    <name type="scientific">Rhizoctonia solani</name>
    <dbReference type="NCBI Taxonomy" id="456999"/>
    <lineage>
        <taxon>Eukaryota</taxon>
        <taxon>Fungi</taxon>
        <taxon>Dikarya</taxon>
        <taxon>Basidiomycota</taxon>
        <taxon>Agaricomycotina</taxon>
        <taxon>Agaricomycetes</taxon>
        <taxon>Cantharellales</taxon>
        <taxon>Ceratobasidiaceae</taxon>
        <taxon>Rhizoctonia</taxon>
    </lineage>
</organism>
<gene>
    <name evidence="1" type="ORF">RDB_LOCUS119643</name>
</gene>
<dbReference type="EMBL" id="CAJNJQ010002717">
    <property type="protein sequence ID" value="CAE7183311.1"/>
    <property type="molecule type" value="Genomic_DNA"/>
</dbReference>
<comment type="caution">
    <text evidence="1">The sequence shown here is derived from an EMBL/GenBank/DDBJ whole genome shotgun (WGS) entry which is preliminary data.</text>
</comment>
<evidence type="ECO:0000313" key="1">
    <source>
        <dbReference type="EMBL" id="CAE7183311.1"/>
    </source>
</evidence>
<name>A0A8H3E5Y8_9AGAM</name>